<dbReference type="CDD" id="cd04301">
    <property type="entry name" value="NAT_SF"/>
    <property type="match status" value="1"/>
</dbReference>
<sequence length="179" mass="21045">MKIQRINSIHSPLADDLETLYINAFPSYERKPFESLFSHQETGFAEVFAITEDERFIGMISTLKSSQLIFVEYFAISPEYRSLGYGSKVLSLLKEKYHDVNICLEIEVVQTDEGIIEERLRRLQFYEKNGFQQLNMIVSLFDVEFELLGTSSEITFEEYFTLYEQIHGETFKDKLYLIQ</sequence>
<organism evidence="2 3">
    <name type="scientific">Ruoffia tabacinasalis</name>
    <dbReference type="NCBI Taxonomy" id="87458"/>
    <lineage>
        <taxon>Bacteria</taxon>
        <taxon>Bacillati</taxon>
        <taxon>Bacillota</taxon>
        <taxon>Bacilli</taxon>
        <taxon>Lactobacillales</taxon>
        <taxon>Aerococcaceae</taxon>
        <taxon>Ruoffia</taxon>
    </lineage>
</organism>
<name>A0A5R9DTS8_9LACT</name>
<protein>
    <submittedName>
        <fullName evidence="2">GNAT family N-acetyltransferase</fullName>
    </submittedName>
</protein>
<comment type="caution">
    <text evidence="2">The sequence shown here is derived from an EMBL/GenBank/DDBJ whole genome shotgun (WGS) entry which is preliminary data.</text>
</comment>
<dbReference type="AlphaFoldDB" id="A0A5R9DTS8"/>
<dbReference type="GO" id="GO:0016747">
    <property type="term" value="F:acyltransferase activity, transferring groups other than amino-acyl groups"/>
    <property type="evidence" value="ECO:0007669"/>
    <property type="project" value="InterPro"/>
</dbReference>
<dbReference type="SUPFAM" id="SSF55729">
    <property type="entry name" value="Acyl-CoA N-acyltransferases (Nat)"/>
    <property type="match status" value="1"/>
</dbReference>
<gene>
    <name evidence="2" type="ORF">FEZ33_08255</name>
</gene>
<dbReference type="EMBL" id="VBSP01000029">
    <property type="protein sequence ID" value="TLQ40424.1"/>
    <property type="molecule type" value="Genomic_DNA"/>
</dbReference>
<proteinExistence type="predicted"/>
<dbReference type="InterPro" id="IPR016181">
    <property type="entry name" value="Acyl_CoA_acyltransferase"/>
</dbReference>
<feature type="domain" description="N-acetyltransferase" evidence="1">
    <location>
        <begin position="1"/>
        <end position="150"/>
    </location>
</feature>
<dbReference type="Proteomes" id="UP000306420">
    <property type="component" value="Unassembled WGS sequence"/>
</dbReference>
<reference evidence="2 3" key="1">
    <citation type="submission" date="2019-05" db="EMBL/GenBank/DDBJ databases">
        <title>The metagenome of a microbial culture collection derived from dairy environment covers the genomic content of the human microbiome.</title>
        <authorList>
            <person name="Roder T."/>
            <person name="Wuthrich D."/>
            <person name="Sattari Z."/>
            <person name="Von Ah U."/>
            <person name="Bar C."/>
            <person name="Ronchi F."/>
            <person name="Macpherson A.J."/>
            <person name="Ganal-Vonarburg S.C."/>
            <person name="Bruggmann R."/>
            <person name="Vergeres G."/>
        </authorList>
    </citation>
    <scope>NUCLEOTIDE SEQUENCE [LARGE SCALE GENOMIC DNA]</scope>
    <source>
        <strain evidence="2 3">FAM 24227</strain>
    </source>
</reference>
<dbReference type="Gene3D" id="3.40.630.30">
    <property type="match status" value="1"/>
</dbReference>
<dbReference type="Pfam" id="PF13508">
    <property type="entry name" value="Acetyltransf_7"/>
    <property type="match status" value="1"/>
</dbReference>
<dbReference type="RefSeq" id="WP_138404933.1">
    <property type="nucleotide sequence ID" value="NZ_VBSP01000029.1"/>
</dbReference>
<evidence type="ECO:0000313" key="2">
    <source>
        <dbReference type="EMBL" id="TLQ40424.1"/>
    </source>
</evidence>
<accession>A0A5R9DTS8</accession>
<dbReference type="OrthoDB" id="9127144at2"/>
<dbReference type="InterPro" id="IPR000182">
    <property type="entry name" value="GNAT_dom"/>
</dbReference>
<evidence type="ECO:0000259" key="1">
    <source>
        <dbReference type="PROSITE" id="PS51186"/>
    </source>
</evidence>
<evidence type="ECO:0000313" key="3">
    <source>
        <dbReference type="Proteomes" id="UP000306420"/>
    </source>
</evidence>
<keyword evidence="2" id="KW-0808">Transferase</keyword>
<dbReference type="PROSITE" id="PS51186">
    <property type="entry name" value="GNAT"/>
    <property type="match status" value="1"/>
</dbReference>